<protein>
    <submittedName>
        <fullName evidence="6">Tetratricopeptide repeat protein 21B</fullName>
    </submittedName>
</protein>
<feature type="region of interest" description="Disordered" evidence="2">
    <location>
        <begin position="196"/>
        <end position="234"/>
    </location>
</feature>
<dbReference type="Gene3D" id="1.25.40.10">
    <property type="entry name" value="Tetratricopeptide repeat domain"/>
    <property type="match status" value="4"/>
</dbReference>
<evidence type="ECO:0000259" key="4">
    <source>
        <dbReference type="Pfam" id="PF25063"/>
    </source>
</evidence>
<dbReference type="Pfam" id="PF25064">
    <property type="entry name" value="ARM_TT21_5th"/>
    <property type="match status" value="1"/>
</dbReference>
<feature type="compositionally biased region" description="Basic and acidic residues" evidence="2">
    <location>
        <begin position="450"/>
        <end position="460"/>
    </location>
</feature>
<dbReference type="InterPro" id="IPR056833">
    <property type="entry name" value="ARM_TT21_N"/>
</dbReference>
<comment type="similarity">
    <text evidence="1">Belongs to the TTC21 family.</text>
</comment>
<feature type="domain" description="Tetratricopeptide repeat protein 21A/21B N-terminal ARM repeat" evidence="3">
    <location>
        <begin position="1"/>
        <end position="184"/>
    </location>
</feature>
<comment type="caution">
    <text evidence="6">The sequence shown here is derived from an EMBL/GenBank/DDBJ whole genome shotgun (WGS) entry which is preliminary data.</text>
</comment>
<dbReference type="InterPro" id="IPR040364">
    <property type="entry name" value="TTC21A/TTC21B"/>
</dbReference>
<gene>
    <name evidence="6" type="ORF">M9Y10_011696</name>
</gene>
<evidence type="ECO:0000313" key="7">
    <source>
        <dbReference type="Proteomes" id="UP001470230"/>
    </source>
</evidence>
<feature type="compositionally biased region" description="Polar residues" evidence="2">
    <location>
        <begin position="438"/>
        <end position="449"/>
    </location>
</feature>
<dbReference type="InterPro" id="IPR056835">
    <property type="entry name" value="ARM_TT21_5th"/>
</dbReference>
<dbReference type="Pfam" id="PF25058">
    <property type="entry name" value="ARM_TT21"/>
    <property type="match status" value="1"/>
</dbReference>
<feature type="domain" description="Tetratricopeptide repeat protein 21A/21B fifth ARM repeats" evidence="5">
    <location>
        <begin position="987"/>
        <end position="1085"/>
    </location>
</feature>
<feature type="domain" description="Tetratricopeptide repeat protein 21A/21B C-terminal ARM" evidence="4">
    <location>
        <begin position="1110"/>
        <end position="1310"/>
    </location>
</feature>
<organism evidence="6 7">
    <name type="scientific">Tritrichomonas musculus</name>
    <dbReference type="NCBI Taxonomy" id="1915356"/>
    <lineage>
        <taxon>Eukaryota</taxon>
        <taxon>Metamonada</taxon>
        <taxon>Parabasalia</taxon>
        <taxon>Tritrichomonadida</taxon>
        <taxon>Tritrichomonadidae</taxon>
        <taxon>Tritrichomonas</taxon>
    </lineage>
</organism>
<feature type="compositionally biased region" description="Polar residues" evidence="2">
    <location>
        <begin position="196"/>
        <end position="206"/>
    </location>
</feature>
<feature type="region of interest" description="Disordered" evidence="2">
    <location>
        <begin position="438"/>
        <end position="460"/>
    </location>
</feature>
<dbReference type="Proteomes" id="UP001470230">
    <property type="component" value="Unassembled WGS sequence"/>
</dbReference>
<proteinExistence type="inferred from homology"/>
<dbReference type="SMART" id="SM00028">
    <property type="entry name" value="TPR"/>
    <property type="match status" value="6"/>
</dbReference>
<dbReference type="InterPro" id="IPR011990">
    <property type="entry name" value="TPR-like_helical_dom_sf"/>
</dbReference>
<evidence type="ECO:0000259" key="5">
    <source>
        <dbReference type="Pfam" id="PF25064"/>
    </source>
</evidence>
<dbReference type="SUPFAM" id="SSF48452">
    <property type="entry name" value="TPR-like"/>
    <property type="match status" value="4"/>
</dbReference>
<dbReference type="PANTHER" id="PTHR14699">
    <property type="entry name" value="STI2 PROTEIN-RELATED"/>
    <property type="match status" value="1"/>
</dbReference>
<sequence length="1319" mass="153459">MWLSLSLAILKQTNSAIEEIRRMANRSDLSLLFNLCKYYIYKNAVEPDQTEIEKIQQKINSFISSSNDFCLFSSGLISYAFGDLEFAVKFADLIKNEDVSLPLYGWIALSRQEYQKAHESFDKILSNHLKSNDLLSLYGKAILLAETGDYSNSIQLYAKISSHFDFPEIQFEKARIFISMNKWSLAYETITNTSNYSSQETATNPNEDNKIKNSESKENSIDITKENIKENSKDNAKENSQGFFSFLETHIIQLINVLLTDNDILTAVQIMKDIEDDIQIYESKNWRLCLEFCKTILSICHQTPEIVDRVINIIEIASKESPQVLPFLSYCHIMKHDILNSTSVLNQIQEQDEDIYSIESRLLILFESQRISEASDQLELYRKISNNTIQLKTLDVKLFRLQNGCTGKNVYELCRLVLNHIDTILSQQRIYNQDSNQKISSSKSDFPQQQHEDNSEEKISISKSEFTPSKLPLFESKFGQYIISNEEFQERFYSKYAPLEVNFERFMFYFGQMRFDSIVSALDEIVLQNKSLTYFPDGQFGEKIDLIFKRLFKIVPNLTPLRLQYAIFLQLNEKYSESMNIIQSYLIQRWPFRLPLSFLTAAINEYFLGNVEESKKYLESTLQVAPIFNSYLDLILLKCRIDHNLTYLPEYYDNLPFITLLKIIDLALECDDYEKSRVYFQTAASIAKQPKEKAHLIIRQAKILAFKKDFKKAFNLLKNLANHQKYIDEAVTAEAHIYLHYLDDYDNYMLKYEELCEQSPTVSHFLMTGDAFCQINEYDSAVTFYESAYKLSSEPEILERLSTALIKSHQFNLAVTRYKMIGCTPLFLIKMLYKLKKFTKAKQYLEHSIRLIRTNQMLTIAPYIELRGDVHSVLRENAEALEDYRSALKIYISIFDVALPNVYITELKSRASELARKIGDLTPTLEKVLSDYYMSLDYDPTNVDSFVSIFNFFKNRNDLKKCHELCIDFLSKSQSETVALLLTTIETRDFTSSIKSLENVLNIHPRFHRALVRLVEICARAGKLEIAEKRLEKYVKKNDESPGILFSRGLLNLYTGNISDALKFFMMSGKNRRWMISSKLCMFNLLVNPERKYIWCETEPLTTQENINAASEILSSFKNLDEVETMLLTAELFIAHNNEDAIKNAMKIFYQIIDIEQHNIPALVGLARCHLRLGNVKATNVFIDKVFFFKPFHENYSYFEECYLMRASIISEEQDYRSSQQFIYLALDLNLSSKKGWEMSGFVHMQNKMYSEAALAFSRCWKLGDKKDKQIGYNYAYCSLMGNRPDQALVICRKLLDDNPEFTELLEKVMLPAFKMLKS</sequence>
<dbReference type="InterPro" id="IPR019734">
    <property type="entry name" value="TPR_rpt"/>
</dbReference>
<evidence type="ECO:0000313" key="6">
    <source>
        <dbReference type="EMBL" id="KAK8864002.1"/>
    </source>
</evidence>
<dbReference type="Pfam" id="PF25063">
    <property type="entry name" value="ARM_TT21_C"/>
    <property type="match status" value="1"/>
</dbReference>
<evidence type="ECO:0000259" key="3">
    <source>
        <dbReference type="Pfam" id="PF25062"/>
    </source>
</evidence>
<keyword evidence="7" id="KW-1185">Reference proteome</keyword>
<dbReference type="PANTHER" id="PTHR14699:SF0">
    <property type="entry name" value="TETRATRICOPEPTIDE REPEAT PROTEIN 21 HOMOLOG"/>
    <property type="match status" value="1"/>
</dbReference>
<reference evidence="6 7" key="1">
    <citation type="submission" date="2024-04" db="EMBL/GenBank/DDBJ databases">
        <title>Tritrichomonas musculus Genome.</title>
        <authorList>
            <person name="Alves-Ferreira E."/>
            <person name="Grigg M."/>
            <person name="Lorenzi H."/>
            <person name="Galac M."/>
        </authorList>
    </citation>
    <scope>NUCLEOTIDE SEQUENCE [LARGE SCALE GENOMIC DNA]</scope>
    <source>
        <strain evidence="6 7">EAF2021</strain>
    </source>
</reference>
<evidence type="ECO:0000256" key="2">
    <source>
        <dbReference type="SAM" id="MobiDB-lite"/>
    </source>
</evidence>
<feature type="compositionally biased region" description="Basic and acidic residues" evidence="2">
    <location>
        <begin position="207"/>
        <end position="234"/>
    </location>
</feature>
<evidence type="ECO:0000256" key="1">
    <source>
        <dbReference type="ARBA" id="ARBA00010935"/>
    </source>
</evidence>
<name>A0ABR2IJZ2_9EUKA</name>
<accession>A0ABR2IJZ2</accession>
<dbReference type="InterPro" id="IPR056834">
    <property type="entry name" value="ARM_TT21_C"/>
</dbReference>
<dbReference type="Pfam" id="PF25062">
    <property type="entry name" value="ARM_TT21_N"/>
    <property type="match status" value="1"/>
</dbReference>
<dbReference type="EMBL" id="JAPFFF010000017">
    <property type="protein sequence ID" value="KAK8864002.1"/>
    <property type="molecule type" value="Genomic_DNA"/>
</dbReference>